<accession>A0A857MPH3</accession>
<organism evidence="1 2">
    <name type="scientific">Candidatus Mycosynbacter amalyticus</name>
    <dbReference type="NCBI Taxonomy" id="2665156"/>
    <lineage>
        <taxon>Bacteria</taxon>
        <taxon>Candidatus Saccharimonadota</taxon>
        <taxon>Candidatus Saccharimonadota incertae sedis</taxon>
        <taxon>Candidatus Mycosynbacter</taxon>
    </lineage>
</organism>
<dbReference type="EMBL" id="CP045921">
    <property type="protein sequence ID" value="QHN42570.1"/>
    <property type="molecule type" value="Genomic_DNA"/>
</dbReference>
<dbReference type="KEGG" id="mama:GII36_01740"/>
<evidence type="ECO:0000313" key="1">
    <source>
        <dbReference type="EMBL" id="QHN42570.1"/>
    </source>
</evidence>
<evidence type="ECO:0000313" key="2">
    <source>
        <dbReference type="Proteomes" id="UP001059824"/>
    </source>
</evidence>
<gene>
    <name evidence="1" type="ORF">GII36_01740</name>
</gene>
<dbReference type="AlphaFoldDB" id="A0A857MPH3"/>
<name>A0A857MPH3_9BACT</name>
<sequence length="239" mass="27674">MGLHSHECEKKQEARRRDDANYLAEYVRKIYMTRSADFDEHAGGMLQQLHVYLRDDELSTSIHVKMPENGNVREADFAVDTYSDDDSWHRYEFSIGRGMIWHAWQEGDSYEGGWIDDDQAHVLAMCEVLEVLDASDVEPPVTESCEEVEFWDIALNICYDDMELGVRHAMWGYIDAQLPTKAFSEFVTRTQEARAVVEMALGVHASISCFSARGATKYELNRLYWGRELDRKFDKPKIL</sequence>
<protein>
    <submittedName>
        <fullName evidence="1">Uncharacterized protein</fullName>
    </submittedName>
</protein>
<reference evidence="1" key="1">
    <citation type="journal article" date="2021" name="Nat. Microbiol.">
        <title>Cocultivation of an ultrasmall environmental parasitic bacterium with lytic ability against bacteria associated with wastewater foams.</title>
        <authorList>
            <person name="Batinovic S."/>
            <person name="Rose J.J.A."/>
            <person name="Ratcliffe J."/>
            <person name="Seviour R.J."/>
            <person name="Petrovski S."/>
        </authorList>
    </citation>
    <scope>NUCLEOTIDE SEQUENCE</scope>
    <source>
        <strain evidence="1">JR1</strain>
    </source>
</reference>
<proteinExistence type="predicted"/>
<dbReference type="RefSeq" id="WP_260763968.1">
    <property type="nucleotide sequence ID" value="NZ_CP045921.1"/>
</dbReference>
<keyword evidence="2" id="KW-1185">Reference proteome</keyword>
<dbReference type="Proteomes" id="UP001059824">
    <property type="component" value="Chromosome"/>
</dbReference>